<dbReference type="InterPro" id="IPR019734">
    <property type="entry name" value="TPR_rpt"/>
</dbReference>
<evidence type="ECO:0000256" key="8">
    <source>
        <dbReference type="SAM" id="Phobius"/>
    </source>
</evidence>
<dbReference type="Gene3D" id="3.30.565.10">
    <property type="entry name" value="Histidine kinase-like ATPase, C-terminal domain"/>
    <property type="match status" value="1"/>
</dbReference>
<comment type="caution">
    <text evidence="10">The sequence shown here is derived from an EMBL/GenBank/DDBJ whole genome shotgun (WGS) entry which is preliminary data.</text>
</comment>
<dbReference type="EMBL" id="JAKFFV010000002">
    <property type="protein sequence ID" value="MCF2496735.1"/>
    <property type="molecule type" value="Genomic_DNA"/>
</dbReference>
<evidence type="ECO:0000256" key="5">
    <source>
        <dbReference type="ARBA" id="ARBA00022741"/>
    </source>
</evidence>
<dbReference type="PROSITE" id="PS50109">
    <property type="entry name" value="HIS_KIN"/>
    <property type="match status" value="1"/>
</dbReference>
<keyword evidence="5" id="KW-0547">Nucleotide-binding</keyword>
<keyword evidence="8" id="KW-1133">Transmembrane helix</keyword>
<dbReference type="Pfam" id="PF07568">
    <property type="entry name" value="HisKA_2"/>
    <property type="match status" value="1"/>
</dbReference>
<evidence type="ECO:0000259" key="9">
    <source>
        <dbReference type="PROSITE" id="PS50109"/>
    </source>
</evidence>
<name>A0A9X1TRA2_9BACT</name>
<keyword evidence="7" id="KW-0067">ATP-binding</keyword>
<evidence type="ECO:0000256" key="4">
    <source>
        <dbReference type="ARBA" id="ARBA00022679"/>
    </source>
</evidence>
<dbReference type="Gene3D" id="1.25.40.10">
    <property type="entry name" value="Tetratricopeptide repeat domain"/>
    <property type="match status" value="2"/>
</dbReference>
<sequence>MLLTILATGSYAQSDISGYDDVAKKRLLIRITAQYLQTISQGQIDMDSAVRIPCNVYRLSPLLAYNEGYSDGVPSPGSRLLDAGKVREAKVLLAKLHDSARIRLLIELGSYFIFKPGTQRADLNQASKYIDEALTLSRSLPFQWQIESMNLKAQYLHQSGFTDESQKLFGEIVALAERSGHALASARALLSAGEVLHYGDPGRLPKFEKALSIFRAEKSKEKEIETLSLINIENFVGKRYDVAENLLHKIIKQQTEIRFHHTQYPYDALSWLAYRKGALTNALTYSTKSLASVTSEPDSVFVSLFYTRRGLVYERLFKYEEALEWFNKGLVNKSLDLKLYWYRSLIGKAGMLNNIGRAKEALPLLKDAEKNYPPTSYFEQMHFALLLGITYENLKKIDLAEKNYNIFLIMAEKFPTEYVHDEFPAAYFNISAFYRLIGKTTKARELLEQGEDFVSSFDILGSANYYYNLYKIDSIDGRYLDAIKNLNLSYQFTDSMFSVSQRKSAGELLVKYEAEKKDKDIKLLNSQNQLQRIKAAEAERTKNITLVGAALLLIIIGLLLNRYTIKQRSNRKLEANQKELDSKNLYLETLNTEQEKLIKEKEWLIREVHHRVKNNLQMVTSLLNSQSAYLEDDAAVVAVKDSLRRMQAMSLIHQKLYLDENTSEIFMPEYVNELVGYLNESFDTDNRIDFDLKVEPLYLDVSQAIPLGLIINESIVNAIKYAFLNEQDGIVSIILQSEGAGNLLMKIADNGTGLPAKTDVMQRNSLGLDLMQGLTKQLKGSFTIESLKGVRITVKFPRLIK</sequence>
<dbReference type="GO" id="GO:0004673">
    <property type="term" value="F:protein histidine kinase activity"/>
    <property type="evidence" value="ECO:0007669"/>
    <property type="project" value="UniProtKB-EC"/>
</dbReference>
<dbReference type="GO" id="GO:0005524">
    <property type="term" value="F:ATP binding"/>
    <property type="evidence" value="ECO:0007669"/>
    <property type="project" value="UniProtKB-KW"/>
</dbReference>
<dbReference type="Gene3D" id="3.30.450.20">
    <property type="entry name" value="PAS domain"/>
    <property type="match status" value="1"/>
</dbReference>
<dbReference type="InterPro" id="IPR036890">
    <property type="entry name" value="HATPase_C_sf"/>
</dbReference>
<gene>
    <name evidence="10" type="ORF">L0661_00350</name>
</gene>
<keyword evidence="8" id="KW-0812">Transmembrane</keyword>
<organism evidence="10 11">
    <name type="scientific">Dyadobacter chenhuakuii</name>
    <dbReference type="NCBI Taxonomy" id="2909339"/>
    <lineage>
        <taxon>Bacteria</taxon>
        <taxon>Pseudomonadati</taxon>
        <taxon>Bacteroidota</taxon>
        <taxon>Cytophagia</taxon>
        <taxon>Cytophagales</taxon>
        <taxon>Spirosomataceae</taxon>
        <taxon>Dyadobacter</taxon>
    </lineage>
</organism>
<evidence type="ECO:0000256" key="7">
    <source>
        <dbReference type="ARBA" id="ARBA00022840"/>
    </source>
</evidence>
<dbReference type="AlphaFoldDB" id="A0A9X1TRA2"/>
<dbReference type="SUPFAM" id="SSF48452">
    <property type="entry name" value="TPR-like"/>
    <property type="match status" value="2"/>
</dbReference>
<evidence type="ECO:0000313" key="11">
    <source>
        <dbReference type="Proteomes" id="UP001139411"/>
    </source>
</evidence>
<keyword evidence="3" id="KW-0597">Phosphoprotein</keyword>
<dbReference type="InterPro" id="IPR011990">
    <property type="entry name" value="TPR-like_helical_dom_sf"/>
</dbReference>
<dbReference type="Proteomes" id="UP001139411">
    <property type="component" value="Unassembled WGS sequence"/>
</dbReference>
<reference evidence="10" key="1">
    <citation type="submission" date="2022-01" db="EMBL/GenBank/DDBJ databases">
        <title>Novel species in genus Dyadobacter.</title>
        <authorList>
            <person name="Ma C."/>
        </authorList>
    </citation>
    <scope>NUCLEOTIDE SEQUENCE</scope>
    <source>
        <strain evidence="10">CY357</strain>
    </source>
</reference>
<proteinExistence type="predicted"/>
<evidence type="ECO:0000256" key="3">
    <source>
        <dbReference type="ARBA" id="ARBA00022553"/>
    </source>
</evidence>
<dbReference type="SMART" id="SM00387">
    <property type="entry name" value="HATPase_c"/>
    <property type="match status" value="1"/>
</dbReference>
<accession>A0A9X1TRA2</accession>
<dbReference type="EC" id="2.7.13.3" evidence="2"/>
<keyword evidence="8" id="KW-0472">Membrane</keyword>
<evidence type="ECO:0000256" key="6">
    <source>
        <dbReference type="ARBA" id="ARBA00022777"/>
    </source>
</evidence>
<dbReference type="SUPFAM" id="SSF55874">
    <property type="entry name" value="ATPase domain of HSP90 chaperone/DNA topoisomerase II/histidine kinase"/>
    <property type="match status" value="1"/>
</dbReference>
<dbReference type="RefSeq" id="WP_235176388.1">
    <property type="nucleotide sequence ID" value="NZ_JAKFFV010000002.1"/>
</dbReference>
<dbReference type="PANTHER" id="PTHR41523:SF8">
    <property type="entry name" value="ETHYLENE RESPONSE SENSOR PROTEIN"/>
    <property type="match status" value="1"/>
</dbReference>
<evidence type="ECO:0000256" key="1">
    <source>
        <dbReference type="ARBA" id="ARBA00000085"/>
    </source>
</evidence>
<evidence type="ECO:0000256" key="2">
    <source>
        <dbReference type="ARBA" id="ARBA00012438"/>
    </source>
</evidence>
<keyword evidence="4" id="KW-0808">Transferase</keyword>
<dbReference type="InterPro" id="IPR011495">
    <property type="entry name" value="Sig_transdc_His_kin_sub2_dim/P"/>
</dbReference>
<evidence type="ECO:0000313" key="10">
    <source>
        <dbReference type="EMBL" id="MCF2496735.1"/>
    </source>
</evidence>
<dbReference type="SMART" id="SM00028">
    <property type="entry name" value="TPR"/>
    <property type="match status" value="3"/>
</dbReference>
<dbReference type="Pfam" id="PF02518">
    <property type="entry name" value="HATPase_c"/>
    <property type="match status" value="1"/>
</dbReference>
<dbReference type="InterPro" id="IPR005467">
    <property type="entry name" value="His_kinase_dom"/>
</dbReference>
<comment type="catalytic activity">
    <reaction evidence="1">
        <text>ATP + protein L-histidine = ADP + protein N-phospho-L-histidine.</text>
        <dbReference type="EC" id="2.7.13.3"/>
    </reaction>
</comment>
<feature type="transmembrane region" description="Helical" evidence="8">
    <location>
        <begin position="544"/>
        <end position="563"/>
    </location>
</feature>
<keyword evidence="6 10" id="KW-0418">Kinase</keyword>
<feature type="domain" description="Histidine kinase" evidence="9">
    <location>
        <begin position="607"/>
        <end position="800"/>
    </location>
</feature>
<protein>
    <recommendedName>
        <fullName evidence="2">histidine kinase</fullName>
        <ecNumber evidence="2">2.7.13.3</ecNumber>
    </recommendedName>
</protein>
<dbReference type="InterPro" id="IPR003594">
    <property type="entry name" value="HATPase_dom"/>
</dbReference>
<dbReference type="PANTHER" id="PTHR41523">
    <property type="entry name" value="TWO-COMPONENT SYSTEM SENSOR PROTEIN"/>
    <property type="match status" value="1"/>
</dbReference>